<evidence type="ECO:0000313" key="2">
    <source>
        <dbReference type="Proteomes" id="UP000217083"/>
    </source>
</evidence>
<reference evidence="1 2" key="2">
    <citation type="submission" date="2017-09" db="EMBL/GenBank/DDBJ databases">
        <title>Bacillus patelloidae sp. nov., isolated from the intestinal tract of a marine limpet.</title>
        <authorList>
            <person name="Liu R."/>
            <person name="Dong C."/>
            <person name="Shao Z."/>
        </authorList>
    </citation>
    <scope>NUCLEOTIDE SEQUENCE [LARGE SCALE GENOMIC DNA]</scope>
    <source>
        <strain evidence="1 2">SA5d-4</strain>
    </source>
</reference>
<comment type="caution">
    <text evidence="1">The sequence shown here is derived from an EMBL/GenBank/DDBJ whole genome shotgun (WGS) entry which is preliminary data.</text>
</comment>
<dbReference type="EMBL" id="NPIA01000006">
    <property type="protein sequence ID" value="OZM56424.1"/>
    <property type="molecule type" value="Genomic_DNA"/>
</dbReference>
<accession>A0A263BRU7</accession>
<evidence type="ECO:0000313" key="1">
    <source>
        <dbReference type="EMBL" id="OZM56424.1"/>
    </source>
</evidence>
<keyword evidence="2" id="KW-1185">Reference proteome</keyword>
<protein>
    <submittedName>
        <fullName evidence="1">Uncharacterized protein</fullName>
    </submittedName>
</protein>
<name>A0A263BRU7_9BACI</name>
<dbReference type="Proteomes" id="UP000217083">
    <property type="component" value="Unassembled WGS sequence"/>
</dbReference>
<dbReference type="AlphaFoldDB" id="A0A263BRU7"/>
<reference evidence="2" key="1">
    <citation type="submission" date="2017-08" db="EMBL/GenBank/DDBJ databases">
        <authorList>
            <person name="Huang Z."/>
        </authorList>
    </citation>
    <scope>NUCLEOTIDE SEQUENCE [LARGE SCALE GENOMIC DNA]</scope>
    <source>
        <strain evidence="2">SA5d-4</strain>
    </source>
</reference>
<sequence>MIDPTSNLKYIPIEKNAPTSHSWWRFTDGEEFDTITLVIRNEHLGTIDTSCRKLKKVLQEIIDLANE</sequence>
<gene>
    <name evidence="1" type="ORF">CIB95_11660</name>
</gene>
<organism evidence="1 2">
    <name type="scientific">Lottiidibacillus patelloidae</name>
    <dbReference type="NCBI Taxonomy" id="2670334"/>
    <lineage>
        <taxon>Bacteria</taxon>
        <taxon>Bacillati</taxon>
        <taxon>Bacillota</taxon>
        <taxon>Bacilli</taxon>
        <taxon>Bacillales</taxon>
        <taxon>Bacillaceae</taxon>
        <taxon>Lottiidibacillus</taxon>
    </lineage>
</organism>
<proteinExistence type="predicted"/>